<feature type="compositionally biased region" description="Polar residues" evidence="1">
    <location>
        <begin position="144"/>
        <end position="155"/>
    </location>
</feature>
<gene>
    <name evidence="2" type="ORF">HZH68_001555</name>
</gene>
<sequence length="178" mass="19680">MRMCARARQPEDPVADPHGVYTVGLGQDFVRLRVPHSEFSSTPGLVQRHQLPAGYHETFCENSPSPHDSSKTKGQKSNKINSTILKDEELGSPLIFHKVFPHPAISMSLASRLGRRVNSQGRKQALGSSRKVDTIHSEPDAPRSRSTAVNLPNSLVESPEASRMLFDLTNAREFNEAI</sequence>
<dbReference type="Proteomes" id="UP000617340">
    <property type="component" value="Unassembled WGS sequence"/>
</dbReference>
<feature type="region of interest" description="Disordered" evidence="1">
    <location>
        <begin position="117"/>
        <end position="155"/>
    </location>
</feature>
<feature type="region of interest" description="Disordered" evidence="1">
    <location>
        <begin position="56"/>
        <end position="78"/>
    </location>
</feature>
<evidence type="ECO:0000313" key="2">
    <source>
        <dbReference type="EMBL" id="KAF7418902.1"/>
    </source>
</evidence>
<dbReference type="AlphaFoldDB" id="A0A834NVW4"/>
<feature type="compositionally biased region" description="Basic and acidic residues" evidence="1">
    <location>
        <begin position="130"/>
        <end position="143"/>
    </location>
</feature>
<protein>
    <submittedName>
        <fullName evidence="2">Uncharacterized protein</fullName>
    </submittedName>
</protein>
<name>A0A834NVW4_VESGE</name>
<keyword evidence="3" id="KW-1185">Reference proteome</keyword>
<proteinExistence type="predicted"/>
<dbReference type="EMBL" id="JACSDZ010000001">
    <property type="protein sequence ID" value="KAF7418902.1"/>
    <property type="molecule type" value="Genomic_DNA"/>
</dbReference>
<evidence type="ECO:0000256" key="1">
    <source>
        <dbReference type="SAM" id="MobiDB-lite"/>
    </source>
</evidence>
<evidence type="ECO:0000313" key="3">
    <source>
        <dbReference type="Proteomes" id="UP000617340"/>
    </source>
</evidence>
<comment type="caution">
    <text evidence="2">The sequence shown here is derived from an EMBL/GenBank/DDBJ whole genome shotgun (WGS) entry which is preliminary data.</text>
</comment>
<accession>A0A834NVW4</accession>
<reference evidence="2" key="1">
    <citation type="journal article" date="2020" name="G3 (Bethesda)">
        <title>High-Quality Assemblies for Three Invasive Social Wasps from the &lt;i&gt;Vespula&lt;/i&gt; Genus.</title>
        <authorList>
            <person name="Harrop T.W.R."/>
            <person name="Guhlin J."/>
            <person name="McLaughlin G.M."/>
            <person name="Permina E."/>
            <person name="Stockwell P."/>
            <person name="Gilligan J."/>
            <person name="Le Lec M.F."/>
            <person name="Gruber M.A.M."/>
            <person name="Quinn O."/>
            <person name="Lovegrove M."/>
            <person name="Duncan E.J."/>
            <person name="Remnant E.J."/>
            <person name="Van Eeckhoven J."/>
            <person name="Graham B."/>
            <person name="Knapp R.A."/>
            <person name="Langford K.W."/>
            <person name="Kronenberg Z."/>
            <person name="Press M.O."/>
            <person name="Eacker S.M."/>
            <person name="Wilson-Rankin E.E."/>
            <person name="Purcell J."/>
            <person name="Lester P.J."/>
            <person name="Dearden P.K."/>
        </authorList>
    </citation>
    <scope>NUCLEOTIDE SEQUENCE</scope>
    <source>
        <strain evidence="2">Linc-1</strain>
    </source>
</reference>
<organism evidence="2 3">
    <name type="scientific">Vespula germanica</name>
    <name type="common">German yellow jacket</name>
    <name type="synonym">Paravespula germanica</name>
    <dbReference type="NCBI Taxonomy" id="30212"/>
    <lineage>
        <taxon>Eukaryota</taxon>
        <taxon>Metazoa</taxon>
        <taxon>Ecdysozoa</taxon>
        <taxon>Arthropoda</taxon>
        <taxon>Hexapoda</taxon>
        <taxon>Insecta</taxon>
        <taxon>Pterygota</taxon>
        <taxon>Neoptera</taxon>
        <taxon>Endopterygota</taxon>
        <taxon>Hymenoptera</taxon>
        <taxon>Apocrita</taxon>
        <taxon>Aculeata</taxon>
        <taxon>Vespoidea</taxon>
        <taxon>Vespidae</taxon>
        <taxon>Vespinae</taxon>
        <taxon>Vespula</taxon>
    </lineage>
</organism>